<evidence type="ECO:0000313" key="2">
    <source>
        <dbReference type="EMBL" id="MDK6028602.1"/>
    </source>
</evidence>
<keyword evidence="3" id="KW-1185">Reference proteome</keyword>
<keyword evidence="1" id="KW-0472">Membrane</keyword>
<keyword evidence="1" id="KW-0812">Transmembrane</keyword>
<evidence type="ECO:0008006" key="4">
    <source>
        <dbReference type="Google" id="ProtNLM"/>
    </source>
</evidence>
<feature type="transmembrane region" description="Helical" evidence="1">
    <location>
        <begin position="6"/>
        <end position="28"/>
    </location>
</feature>
<feature type="transmembrane region" description="Helical" evidence="1">
    <location>
        <begin position="40"/>
        <end position="60"/>
    </location>
</feature>
<protein>
    <recommendedName>
        <fullName evidence="4">DUF131 domain-containing protein</fullName>
    </recommendedName>
</protein>
<evidence type="ECO:0000313" key="3">
    <source>
        <dbReference type="Proteomes" id="UP001529235"/>
    </source>
</evidence>
<evidence type="ECO:0000256" key="1">
    <source>
        <dbReference type="SAM" id="Phobius"/>
    </source>
</evidence>
<accession>A0ABD4Z6I5</accession>
<dbReference type="AlphaFoldDB" id="A0ABD4Z6I5"/>
<sequence>MNLYKIGFILIVFGIVLLFIASIIPFIIYMLSPPSPPSSAGVGVGGCIVILFIPICFSLGQQALVIPLLAISIILLVIVMIFGYMIYRETKKHIQTSL</sequence>
<dbReference type="EMBL" id="JASNVW010000002">
    <property type="protein sequence ID" value="MDK6028602.1"/>
    <property type="molecule type" value="Genomic_DNA"/>
</dbReference>
<keyword evidence="1" id="KW-1133">Transmembrane helix</keyword>
<proteinExistence type="predicted"/>
<comment type="caution">
    <text evidence="2">The sequence shown here is derived from an EMBL/GenBank/DDBJ whole genome shotgun (WGS) entry which is preliminary data.</text>
</comment>
<dbReference type="Proteomes" id="UP001529235">
    <property type="component" value="Unassembled WGS sequence"/>
</dbReference>
<feature type="transmembrane region" description="Helical" evidence="1">
    <location>
        <begin position="66"/>
        <end position="87"/>
    </location>
</feature>
<gene>
    <name evidence="2" type="ORF">QPL79_04440</name>
</gene>
<name>A0ABD4Z6I5_9CREN</name>
<organism evidence="2 3">
    <name type="scientific">Ignisphaera cupida</name>
    <dbReference type="NCBI Taxonomy" id="3050454"/>
    <lineage>
        <taxon>Archaea</taxon>
        <taxon>Thermoproteota</taxon>
        <taxon>Thermoprotei</taxon>
        <taxon>Desulfurococcales</taxon>
        <taxon>Desulfurococcaceae</taxon>
        <taxon>Ignisphaera</taxon>
    </lineage>
</organism>
<reference evidence="2 3" key="1">
    <citation type="submission" date="2023-05" db="EMBL/GenBank/DDBJ databases">
        <title>A new hyperthermophilic archaea 'Ignisphaera cupida' sp. nov. and description of the family 'Ignisphaeraceae' fam. nov.</title>
        <authorList>
            <person name="Podosokorskaya O.A."/>
            <person name="Elcheninov A.G."/>
            <person name="Klukina A."/>
            <person name="Merkel A.Y."/>
        </authorList>
    </citation>
    <scope>NUCLEOTIDE SEQUENCE [LARGE SCALE GENOMIC DNA]</scope>
    <source>
        <strain evidence="2 3">4213-co</strain>
    </source>
</reference>
<dbReference type="RefSeq" id="WP_285273579.1">
    <property type="nucleotide sequence ID" value="NZ_JASNVW010000002.1"/>
</dbReference>